<dbReference type="Pfam" id="PF07714">
    <property type="entry name" value="PK_Tyr_Ser-Thr"/>
    <property type="match status" value="1"/>
</dbReference>
<proteinExistence type="inferred from homology"/>
<evidence type="ECO:0000259" key="15">
    <source>
        <dbReference type="PROSITE" id="PS50898"/>
    </source>
</evidence>
<dbReference type="SMART" id="SM00220">
    <property type="entry name" value="S_TKc"/>
    <property type="match status" value="1"/>
</dbReference>
<sequence length="805" mass="90311">MSADSGAAVALILQQRCCLLDNKIKNFSLVSKALQMKTDQLVDYIEKQEDYCGLLIKEYDEVSNDINSVQAVIEKYSRELEELRFRIKQCLSVDASKNTQSNPSTTSSTPQLILPPGQTDQQPGTATKLRLRAHLPNSQFTLVEIRPGQQIQHVLGKKLSHRGLQLHELVVHRAGSGLPVSWDDDAVQLALSGEELVVDFARKSLKRSEHHFQRKTFFDKAHCNFCQKFIFHGIICKCCGLMYHQRCLPRVDMNCVPLLEDDVFYTNDQLGNKHFYGTPNGSFTAPSNWLPPTHRNGPRDATMRMPADAGRDYHLTSDFLSPHGHQPRQYLTLTCRERSSSTPNVSNNMITPAPSSPGNIHVPGYIGKHNESNHHRPGHTCVTLGENSSVCTIGGPGTCCCCCLACGRAHAVGAECEGVQSAVPADLKPSLRSRLRRDSNEEWEIPSTEITKGPRIGSGSFGTVFKGYWHGNVAIKELNVTNPNPQQLKAFKNEVNVLRKTRHVNILLFMGCVSKPCLAIITQWCEGSSLYKHLHVLEGRFDVPELVDIARQTSQGMDYLHAKHIIHRDLKSSNIFLHERTVKIGDFGLATVKSRWWNSGLQQPTGSIFWMAPEVIRMQGETPYTNLSDVYAFGIVVCELITGQLPYSRYNNRDQILFLVGRGLLKPDISEARSDIPPALRRLAIECCSFERDDRPPFSQIHQRLDSLYRSMPKLHRCASEPSMNAMRFERTDTCELTAYLNVSPKTPLNSVLSDNLFFFSGRNRDAPDSQTPVVDRSSDSTCLLEEEEEEDHKPGTHHPGLTDS</sequence>
<dbReference type="Pfam" id="PF00130">
    <property type="entry name" value="C1_1"/>
    <property type="match status" value="1"/>
</dbReference>
<evidence type="ECO:0000256" key="12">
    <source>
        <dbReference type="SAM" id="MobiDB-lite"/>
    </source>
</evidence>
<protein>
    <recommendedName>
        <fullName evidence="2">non-specific serine/threonine protein kinase</fullName>
        <ecNumber evidence="2">2.7.11.1</ecNumber>
    </recommendedName>
</protein>
<dbReference type="GO" id="GO:0005829">
    <property type="term" value="C:cytosol"/>
    <property type="evidence" value="ECO:0007669"/>
    <property type="project" value="TreeGrafter"/>
</dbReference>
<dbReference type="InterPro" id="IPR046349">
    <property type="entry name" value="C1-like_sf"/>
</dbReference>
<dbReference type="CDD" id="cd01816">
    <property type="entry name" value="RBD_RAF"/>
    <property type="match status" value="1"/>
</dbReference>
<dbReference type="FunFam" id="3.30.200.20:FF:000024">
    <property type="entry name" value="B-Raf proto-oncogene serine/threonine-protein kinase"/>
    <property type="match status" value="1"/>
</dbReference>
<dbReference type="OrthoDB" id="774951at2759"/>
<dbReference type="Gene3D" id="3.30.60.20">
    <property type="match status" value="1"/>
</dbReference>
<accession>A0A8S9YMJ0</accession>
<feature type="domain" description="Phorbol-ester/DAG-type" evidence="14">
    <location>
        <begin position="209"/>
        <end position="255"/>
    </location>
</feature>
<evidence type="ECO:0000313" key="17">
    <source>
        <dbReference type="Proteomes" id="UP000822476"/>
    </source>
</evidence>
<comment type="similarity">
    <text evidence="1">Belongs to the protein kinase superfamily. TKL Ser/Thr protein kinase family. RAF subfamily.</text>
</comment>
<dbReference type="SUPFAM" id="SSF56112">
    <property type="entry name" value="Protein kinase-like (PK-like)"/>
    <property type="match status" value="1"/>
</dbReference>
<dbReference type="Gene3D" id="3.10.20.90">
    <property type="entry name" value="Phosphatidylinositol 3-kinase Catalytic Subunit, Chain A, domain 1"/>
    <property type="match status" value="1"/>
</dbReference>
<dbReference type="PROSITE" id="PS00107">
    <property type="entry name" value="PROTEIN_KINASE_ATP"/>
    <property type="match status" value="1"/>
</dbReference>
<dbReference type="SMART" id="SM00109">
    <property type="entry name" value="C1"/>
    <property type="match status" value="1"/>
</dbReference>
<dbReference type="PROSITE" id="PS50081">
    <property type="entry name" value="ZF_DAG_PE_2"/>
    <property type="match status" value="1"/>
</dbReference>
<keyword evidence="9 10" id="KW-0067">ATP-binding</keyword>
<evidence type="ECO:0000256" key="4">
    <source>
        <dbReference type="ARBA" id="ARBA00022679"/>
    </source>
</evidence>
<dbReference type="SUPFAM" id="SSF57889">
    <property type="entry name" value="Cysteine-rich domain"/>
    <property type="match status" value="1"/>
</dbReference>
<dbReference type="InterPro" id="IPR003116">
    <property type="entry name" value="RBD_dom"/>
</dbReference>
<dbReference type="InterPro" id="IPR002219">
    <property type="entry name" value="PKC_DAG/PE"/>
</dbReference>
<evidence type="ECO:0000256" key="9">
    <source>
        <dbReference type="ARBA" id="ARBA00022840"/>
    </source>
</evidence>
<organism evidence="16 17">
    <name type="scientific">Paragonimus skrjabini miyazakii</name>
    <dbReference type="NCBI Taxonomy" id="59628"/>
    <lineage>
        <taxon>Eukaryota</taxon>
        <taxon>Metazoa</taxon>
        <taxon>Spiralia</taxon>
        <taxon>Lophotrochozoa</taxon>
        <taxon>Platyhelminthes</taxon>
        <taxon>Trematoda</taxon>
        <taxon>Digenea</taxon>
        <taxon>Plagiorchiida</taxon>
        <taxon>Troglotremata</taxon>
        <taxon>Troglotrematidae</taxon>
        <taxon>Paragonimus</taxon>
    </lineage>
</organism>
<dbReference type="PANTHER" id="PTHR44329:SF262">
    <property type="entry name" value="RAF HOMOLOG SERINE_THREONINE-PROTEIN KINASE RAF"/>
    <property type="match status" value="1"/>
</dbReference>
<gene>
    <name evidence="16" type="ORF">EG68_07163</name>
</gene>
<keyword evidence="6 10" id="KW-0547">Nucleotide-binding</keyword>
<keyword evidence="7" id="KW-0418">Kinase</keyword>
<evidence type="ECO:0000256" key="5">
    <source>
        <dbReference type="ARBA" id="ARBA00022723"/>
    </source>
</evidence>
<dbReference type="InterPro" id="IPR051681">
    <property type="entry name" value="Ser/Thr_Kinases-Pseudokinases"/>
</dbReference>
<keyword evidence="11" id="KW-0175">Coiled coil</keyword>
<dbReference type="SMART" id="SM00455">
    <property type="entry name" value="RBD"/>
    <property type="match status" value="1"/>
</dbReference>
<evidence type="ECO:0000256" key="2">
    <source>
        <dbReference type="ARBA" id="ARBA00012513"/>
    </source>
</evidence>
<evidence type="ECO:0000259" key="14">
    <source>
        <dbReference type="PROSITE" id="PS50081"/>
    </source>
</evidence>
<evidence type="ECO:0000313" key="16">
    <source>
        <dbReference type="EMBL" id="KAF7256115.1"/>
    </source>
</evidence>
<feature type="binding site" evidence="10">
    <location>
        <position position="476"/>
    </location>
    <ligand>
        <name>ATP</name>
        <dbReference type="ChEBI" id="CHEBI:30616"/>
    </ligand>
</feature>
<dbReference type="PANTHER" id="PTHR44329">
    <property type="entry name" value="SERINE/THREONINE-PROTEIN KINASE TNNI3K-RELATED"/>
    <property type="match status" value="1"/>
</dbReference>
<evidence type="ECO:0000259" key="13">
    <source>
        <dbReference type="PROSITE" id="PS50011"/>
    </source>
</evidence>
<dbReference type="PROSITE" id="PS00108">
    <property type="entry name" value="PROTEIN_KINASE_ST"/>
    <property type="match status" value="1"/>
</dbReference>
<keyword evidence="3" id="KW-0723">Serine/threonine-protein kinase</keyword>
<dbReference type="Proteomes" id="UP000822476">
    <property type="component" value="Unassembled WGS sequence"/>
</dbReference>
<dbReference type="GO" id="GO:0005739">
    <property type="term" value="C:mitochondrion"/>
    <property type="evidence" value="ECO:0007669"/>
    <property type="project" value="TreeGrafter"/>
</dbReference>
<dbReference type="GO" id="GO:0046872">
    <property type="term" value="F:metal ion binding"/>
    <property type="evidence" value="ECO:0007669"/>
    <property type="project" value="UniProtKB-KW"/>
</dbReference>
<feature type="region of interest" description="Disordered" evidence="12">
    <location>
        <begin position="764"/>
        <end position="805"/>
    </location>
</feature>
<dbReference type="InterPro" id="IPR000719">
    <property type="entry name" value="Prot_kinase_dom"/>
</dbReference>
<dbReference type="CDD" id="cd20811">
    <property type="entry name" value="C1_Raf"/>
    <property type="match status" value="1"/>
</dbReference>
<dbReference type="AlphaFoldDB" id="A0A8S9YMJ0"/>
<keyword evidence="8" id="KW-0862">Zinc</keyword>
<evidence type="ECO:0000256" key="1">
    <source>
        <dbReference type="ARBA" id="ARBA00010507"/>
    </source>
</evidence>
<name>A0A8S9YMJ0_9TREM</name>
<evidence type="ECO:0000256" key="10">
    <source>
        <dbReference type="PROSITE-ProRule" id="PRU10141"/>
    </source>
</evidence>
<dbReference type="PROSITE" id="PS00479">
    <property type="entry name" value="ZF_DAG_PE_1"/>
    <property type="match status" value="1"/>
</dbReference>
<feature type="domain" description="Protein kinase" evidence="13">
    <location>
        <begin position="450"/>
        <end position="705"/>
    </location>
</feature>
<dbReference type="GO" id="GO:0004709">
    <property type="term" value="F:MAP kinase kinase kinase activity"/>
    <property type="evidence" value="ECO:0007669"/>
    <property type="project" value="TreeGrafter"/>
</dbReference>
<comment type="caution">
    <text evidence="16">The sequence shown here is derived from an EMBL/GenBank/DDBJ whole genome shotgun (WGS) entry which is preliminary data.</text>
</comment>
<dbReference type="PROSITE" id="PS50011">
    <property type="entry name" value="PROTEIN_KINASE_DOM"/>
    <property type="match status" value="1"/>
</dbReference>
<feature type="domain" description="RBD" evidence="15">
    <location>
        <begin position="129"/>
        <end position="201"/>
    </location>
</feature>
<dbReference type="PROSITE" id="PS50898">
    <property type="entry name" value="RBD"/>
    <property type="match status" value="1"/>
</dbReference>
<dbReference type="Gene3D" id="1.10.510.10">
    <property type="entry name" value="Transferase(Phosphotransferase) domain 1"/>
    <property type="match status" value="1"/>
</dbReference>
<dbReference type="InterPro" id="IPR017441">
    <property type="entry name" value="Protein_kinase_ATP_BS"/>
</dbReference>
<keyword evidence="4" id="KW-0808">Transferase</keyword>
<dbReference type="InterPro" id="IPR029071">
    <property type="entry name" value="Ubiquitin-like_domsf"/>
</dbReference>
<reference evidence="16" key="1">
    <citation type="submission" date="2019-07" db="EMBL/GenBank/DDBJ databases">
        <title>Annotation for the trematode Paragonimus miyazaki's.</title>
        <authorList>
            <person name="Choi Y.-J."/>
        </authorList>
    </citation>
    <scope>NUCLEOTIDE SEQUENCE</scope>
    <source>
        <strain evidence="16">Japan</strain>
    </source>
</reference>
<evidence type="ECO:0000256" key="8">
    <source>
        <dbReference type="ARBA" id="ARBA00022833"/>
    </source>
</evidence>
<dbReference type="Pfam" id="PF02196">
    <property type="entry name" value="RBD"/>
    <property type="match status" value="1"/>
</dbReference>
<keyword evidence="5" id="KW-0479">Metal-binding</keyword>
<dbReference type="InterPro" id="IPR001245">
    <property type="entry name" value="Ser-Thr/Tyr_kinase_cat_dom"/>
</dbReference>
<dbReference type="CDD" id="cd14062">
    <property type="entry name" value="STKc_Raf"/>
    <property type="match status" value="1"/>
</dbReference>
<dbReference type="EC" id="2.7.11.1" evidence="2"/>
<feature type="coiled-coil region" evidence="11">
    <location>
        <begin position="59"/>
        <end position="93"/>
    </location>
</feature>
<dbReference type="InterPro" id="IPR011009">
    <property type="entry name" value="Kinase-like_dom_sf"/>
</dbReference>
<feature type="region of interest" description="Disordered" evidence="12">
    <location>
        <begin position="96"/>
        <end position="124"/>
    </location>
</feature>
<feature type="compositionally biased region" description="Low complexity" evidence="12">
    <location>
        <begin position="98"/>
        <end position="111"/>
    </location>
</feature>
<dbReference type="Gene3D" id="3.30.200.20">
    <property type="entry name" value="Phosphorylase Kinase, domain 1"/>
    <property type="match status" value="1"/>
</dbReference>
<dbReference type="EMBL" id="JTDE01003380">
    <property type="protein sequence ID" value="KAF7256115.1"/>
    <property type="molecule type" value="Genomic_DNA"/>
</dbReference>
<evidence type="ECO:0000256" key="11">
    <source>
        <dbReference type="SAM" id="Coils"/>
    </source>
</evidence>
<evidence type="ECO:0000256" key="6">
    <source>
        <dbReference type="ARBA" id="ARBA00022741"/>
    </source>
</evidence>
<evidence type="ECO:0000256" key="7">
    <source>
        <dbReference type="ARBA" id="ARBA00022777"/>
    </source>
</evidence>
<keyword evidence="17" id="KW-1185">Reference proteome</keyword>
<dbReference type="InterPro" id="IPR008271">
    <property type="entry name" value="Ser/Thr_kinase_AS"/>
</dbReference>
<evidence type="ECO:0000256" key="3">
    <source>
        <dbReference type="ARBA" id="ARBA00022527"/>
    </source>
</evidence>
<dbReference type="GO" id="GO:0005524">
    <property type="term" value="F:ATP binding"/>
    <property type="evidence" value="ECO:0007669"/>
    <property type="project" value="UniProtKB-UniRule"/>
</dbReference>
<dbReference type="SUPFAM" id="SSF54236">
    <property type="entry name" value="Ubiquitin-like"/>
    <property type="match status" value="1"/>
</dbReference>